<accession>A0A023MHS8</accession>
<organism evidence="1 2">
    <name type="scientific">Escherichia phage FFH2</name>
    <dbReference type="NCBI Taxonomy" id="1446490"/>
    <lineage>
        <taxon>Viruses</taxon>
        <taxon>Duplodnaviria</taxon>
        <taxon>Heunggongvirae</taxon>
        <taxon>Uroviricota</taxon>
        <taxon>Caudoviricetes</taxon>
        <taxon>Vequintavirinae</taxon>
        <taxon>Vequintavirus</taxon>
        <taxon>Vequintavirus PDX</taxon>
        <taxon>Vequintavirus FFH2</taxon>
    </lineage>
</organism>
<dbReference type="KEGG" id="vg:19486839"/>
<protein>
    <submittedName>
        <fullName evidence="1">ClpP ATP-dependent protease subunit</fullName>
    </submittedName>
</protein>
<dbReference type="GO" id="GO:0006508">
    <property type="term" value="P:proteolysis"/>
    <property type="evidence" value="ECO:0007669"/>
    <property type="project" value="UniProtKB-KW"/>
</dbReference>
<keyword evidence="2" id="KW-1185">Reference proteome</keyword>
<dbReference type="InterPro" id="IPR023562">
    <property type="entry name" value="ClpP/TepA"/>
</dbReference>
<evidence type="ECO:0000313" key="1">
    <source>
        <dbReference type="EMBL" id="AHN83702.1"/>
    </source>
</evidence>
<dbReference type="Proteomes" id="UP000026907">
    <property type="component" value="Segment"/>
</dbReference>
<proteinExistence type="predicted"/>
<name>A0A023MHS8_9CAUD</name>
<keyword evidence="1" id="KW-0378">Hydrolase</keyword>
<dbReference type="Pfam" id="PF00574">
    <property type="entry name" value="CLP_protease"/>
    <property type="match status" value="1"/>
</dbReference>
<reference evidence="1 2" key="1">
    <citation type="journal article" date="2014" name="Genome Announc.">
        <title>Complete Genome Sequences of Two Escherichia coli O157:H7 Phages Effective in Limiting Contamination of Food Products.</title>
        <authorList>
            <person name="Hong Y."/>
            <person name="Pan Y."/>
            <person name="Harman N.J."/>
            <person name="Ebner P.D."/>
        </authorList>
    </citation>
    <scope>NUCLEOTIDE SEQUENCE [LARGE SCALE GENOMIC DNA]</scope>
</reference>
<keyword evidence="1" id="KW-0645">Protease</keyword>
<dbReference type="RefSeq" id="YP_009031023.1">
    <property type="nucleotide sequence ID" value="NC_024134.1"/>
</dbReference>
<dbReference type="EMBL" id="KJ190158">
    <property type="protein sequence ID" value="AHN83702.1"/>
    <property type="molecule type" value="Genomic_DNA"/>
</dbReference>
<evidence type="ECO:0000313" key="2">
    <source>
        <dbReference type="Proteomes" id="UP000026907"/>
    </source>
</evidence>
<dbReference type="Gene3D" id="3.90.226.10">
    <property type="entry name" value="2-enoyl-CoA Hydratase, Chain A, domain 1"/>
    <property type="match status" value="1"/>
</dbReference>
<dbReference type="SUPFAM" id="SSF52096">
    <property type="entry name" value="ClpP/crotonase"/>
    <property type="match status" value="1"/>
</dbReference>
<dbReference type="GeneID" id="19486839"/>
<dbReference type="GO" id="GO:0008233">
    <property type="term" value="F:peptidase activity"/>
    <property type="evidence" value="ECO:0007669"/>
    <property type="project" value="UniProtKB-KW"/>
</dbReference>
<sequence length="349" mass="38542">MNLTPRSTMVHGMKEKQNGFEPMSNKMFGMPGGIMETYSYPTPVVDHVLYIDDLEDLQDHMSRLQTIRMAQPEESIRVIINSPGGCVHIAMAYLQAFRESQASVVAHAEGMCCSAGTILWLGCKERTVAPDTEFMFHYYQGGTYGNGVNMNTQVSYWKKRFERLIEKYYGGVLTEDEIASITAGGEVWLDGEELAARTGAIILDEGNIQRIQNGQKPKKLLAKGDEEGVLGEAGLPEIHQCTSLDELVHAVESAKAGGSKGDVHTVFLNLQMESGETVRIALGEITSEDLQRFSVVELQDILSQLKTTLNGGEEVKVKDKTRKRLVDNIIKTAKELNEKILGAGIVEEV</sequence>
<dbReference type="InterPro" id="IPR029045">
    <property type="entry name" value="ClpP/crotonase-like_dom_sf"/>
</dbReference>